<accession>A0ABR1JR18</accession>
<evidence type="ECO:0000256" key="2">
    <source>
        <dbReference type="ARBA" id="ARBA00022771"/>
    </source>
</evidence>
<feature type="region of interest" description="Disordered" evidence="6">
    <location>
        <begin position="1174"/>
        <end position="1201"/>
    </location>
</feature>
<evidence type="ECO:0000256" key="6">
    <source>
        <dbReference type="SAM" id="MobiDB-lite"/>
    </source>
</evidence>
<keyword evidence="3" id="KW-0862">Zinc</keyword>
<feature type="domain" description="ZZ-type" evidence="7">
    <location>
        <begin position="392"/>
        <end position="446"/>
    </location>
</feature>
<evidence type="ECO:0000256" key="3">
    <source>
        <dbReference type="ARBA" id="ARBA00022833"/>
    </source>
</evidence>
<feature type="region of interest" description="Disordered" evidence="6">
    <location>
        <begin position="898"/>
        <end position="929"/>
    </location>
</feature>
<dbReference type="PROSITE" id="PS01357">
    <property type="entry name" value="ZF_ZZ_1"/>
    <property type="match status" value="1"/>
</dbReference>
<reference evidence="8 9" key="1">
    <citation type="submission" date="2024-01" db="EMBL/GenBank/DDBJ databases">
        <title>A draft genome for the cacao thread blight pathogen Marasmiellus scandens.</title>
        <authorList>
            <person name="Baruah I.K."/>
            <person name="Leung J."/>
            <person name="Bukari Y."/>
            <person name="Amoako-Attah I."/>
            <person name="Meinhardt L.W."/>
            <person name="Bailey B.A."/>
            <person name="Cohen S.P."/>
        </authorList>
    </citation>
    <scope>NUCLEOTIDE SEQUENCE [LARGE SCALE GENOMIC DNA]</scope>
    <source>
        <strain evidence="8 9">GH-19</strain>
    </source>
</reference>
<dbReference type="InterPro" id="IPR043145">
    <property type="entry name" value="Znf_ZZ_sf"/>
</dbReference>
<dbReference type="PANTHER" id="PTHR20930:SF0">
    <property type="entry name" value="PROTEIN ILRUN"/>
    <property type="match status" value="1"/>
</dbReference>
<evidence type="ECO:0000313" key="8">
    <source>
        <dbReference type="EMBL" id="KAK7465491.1"/>
    </source>
</evidence>
<evidence type="ECO:0000256" key="4">
    <source>
        <dbReference type="PROSITE-ProRule" id="PRU00228"/>
    </source>
</evidence>
<dbReference type="SUPFAM" id="SSF57850">
    <property type="entry name" value="RING/U-box"/>
    <property type="match status" value="3"/>
</dbReference>
<evidence type="ECO:0000259" key="7">
    <source>
        <dbReference type="PROSITE" id="PS50135"/>
    </source>
</evidence>
<feature type="region of interest" description="Disordered" evidence="6">
    <location>
        <begin position="104"/>
        <end position="131"/>
    </location>
</feature>
<keyword evidence="1" id="KW-0479">Metal-binding</keyword>
<feature type="region of interest" description="Disordered" evidence="6">
    <location>
        <begin position="170"/>
        <end position="194"/>
    </location>
</feature>
<dbReference type="CDD" id="cd14947">
    <property type="entry name" value="NBR1_like"/>
    <property type="match status" value="1"/>
</dbReference>
<gene>
    <name evidence="8" type="ORF">VKT23_005467</name>
</gene>
<feature type="region of interest" description="Disordered" evidence="6">
    <location>
        <begin position="705"/>
        <end position="743"/>
    </location>
</feature>
<dbReference type="PANTHER" id="PTHR20930">
    <property type="entry name" value="OVARIAN CARCINOMA ANTIGEN CA125-RELATED"/>
    <property type="match status" value="1"/>
</dbReference>
<dbReference type="EMBL" id="JBANRG010000006">
    <property type="protein sequence ID" value="KAK7465491.1"/>
    <property type="molecule type" value="Genomic_DNA"/>
</dbReference>
<evidence type="ECO:0000313" key="9">
    <source>
        <dbReference type="Proteomes" id="UP001498398"/>
    </source>
</evidence>
<feature type="coiled-coil region" evidence="5">
    <location>
        <begin position="202"/>
        <end position="229"/>
    </location>
</feature>
<feature type="compositionally biased region" description="Polar residues" evidence="6">
    <location>
        <begin position="104"/>
        <end position="121"/>
    </location>
</feature>
<evidence type="ECO:0000256" key="1">
    <source>
        <dbReference type="ARBA" id="ARBA00022723"/>
    </source>
</evidence>
<keyword evidence="5" id="KW-0175">Coiled coil</keyword>
<dbReference type="Gene3D" id="2.60.40.10">
    <property type="entry name" value="Immunoglobulins"/>
    <property type="match status" value="1"/>
</dbReference>
<feature type="domain" description="ZZ-type" evidence="7">
    <location>
        <begin position="478"/>
        <end position="530"/>
    </location>
</feature>
<feature type="region of interest" description="Disordered" evidence="6">
    <location>
        <begin position="604"/>
        <end position="625"/>
    </location>
</feature>
<feature type="domain" description="ZZ-type" evidence="7">
    <location>
        <begin position="541"/>
        <end position="596"/>
    </location>
</feature>
<feature type="region of interest" description="Disordered" evidence="6">
    <location>
        <begin position="652"/>
        <end position="689"/>
    </location>
</feature>
<keyword evidence="9" id="KW-1185">Reference proteome</keyword>
<protein>
    <recommendedName>
        <fullName evidence="7">ZZ-type domain-containing protein</fullName>
    </recommendedName>
</protein>
<comment type="caution">
    <text evidence="8">The sequence shown here is derived from an EMBL/GenBank/DDBJ whole genome shotgun (WGS) entry which is preliminary data.</text>
</comment>
<dbReference type="InterPro" id="IPR032350">
    <property type="entry name" value="Nbr1_FW"/>
</dbReference>
<proteinExistence type="predicted"/>
<organism evidence="8 9">
    <name type="scientific">Marasmiellus scandens</name>
    <dbReference type="NCBI Taxonomy" id="2682957"/>
    <lineage>
        <taxon>Eukaryota</taxon>
        <taxon>Fungi</taxon>
        <taxon>Dikarya</taxon>
        <taxon>Basidiomycota</taxon>
        <taxon>Agaricomycotina</taxon>
        <taxon>Agaricomycetes</taxon>
        <taxon>Agaricomycetidae</taxon>
        <taxon>Agaricales</taxon>
        <taxon>Marasmiineae</taxon>
        <taxon>Omphalotaceae</taxon>
        <taxon>Marasmiellus</taxon>
    </lineage>
</organism>
<sequence>MFTVKATYRGECRKITFPECSSFPSFDQLYHQLYRVFPISHNFFLSKLLFSPDSSKSRILIAQEVHSAEQYTNCVSRYSAGRYPNPLLKFSVFEETPHKLPSNLSPFSLPQLPSQRSTDSSAAPHPQNLFGTPPIQFGTVSAPPIPFSHIPPPPIIFSTMRSSPQVPIVTHSRSLTPSQQPQSSAPAGETKPLSCCAATQRREEVKDLISNLRSELARIVSDLNDMTRTEAPPVPSTPHSPPCPAPKPMESPVFPALCQFNFCAQCGVIKQGPWYHCGKCDNKICVSCHDASSYSNCLVATGPHVWDMSLCPSCPTPSQPALPGMTQWNNPSPPVSCAPDLPSMAATNAVEPNIWSPTLPNLPSVPTAEPRSFETENAVTGSANDTPQPRVHVGVLCDVCHLVIEGVRHKCLDCADYDLCTTCISSGSAERHNPFHEFIDITEPGRVVVHTVFSGNGERDSMQSNRQPPVSEPAVPVLHSATCDLCDSRIRGDRYKCVDCPDFDTCQSCFCITHEQHPHHAFVKLGKPDDIIRRRELERPAHFATCNSCDKRIFGVRYKCMHSDCPDFDLCENCEAHPIAIHPRAHPLLKMKDATTIIPTLRAEPLSGPTRSQARDNSIDRSVPSISENGQIRNAVEDLVYQPPSPFFFRSETGTGGCNSPTEFHLPLTPPSPPPFSHEPPSPPLSIPGALPNAFNLPLFTPTSPILQSPILPQTEEPQRRSPSPSPPTPLWKRMSLPPLPPPPPVPYNITPVRRNFRAEMSESLRQNLAWHRRFSQVDTSTQHSEFDRVFMPPAPSRPFDDHDSVPSPPLPGEWRPFPTVPSRHGSQVSLRGESSHQMENQSRFEDQPITLPPIRSTDSSGFWPEGFQEMRHLMNSIPSFGREFRSFFDDSRPVANESTLATPFPEESPLGREALLNSPPPTDRPYQPEDAARSLAAILNNRPDPVETKPTFVEDRSQAEAAFPELPELNSSTAQVSDFDVLIAEFVADRSVPDGQEFPPGAEFMKSWSMRNTGRKAWPKDTELVFVAGEDLSSGEKGKTIKVGTVQPGETIDLWTGELKAPDVPGKYVGYYRLRDEMGNLFGDSIWLDIIVSETFHRSPPSLEENSASEEYSSLSSSSVIMPRSAPSVPSVVTTIHTRSRNSPYSSVPGSPVTALSVRSDVDDVDVLETISNPDSEASSVSLVSVPSSSSEDEDEELYRDCRSSIRVESSTQTLRAPPSQAQQVDEYVVLYDEATSSEEE</sequence>
<dbReference type="InterPro" id="IPR013783">
    <property type="entry name" value="Ig-like_fold"/>
</dbReference>
<name>A0ABR1JR18_9AGAR</name>
<feature type="compositionally biased region" description="Pro residues" evidence="6">
    <location>
        <begin position="668"/>
        <end position="686"/>
    </location>
</feature>
<dbReference type="SMART" id="SM00291">
    <property type="entry name" value="ZnF_ZZ"/>
    <property type="match status" value="3"/>
</dbReference>
<dbReference type="PROSITE" id="PS50135">
    <property type="entry name" value="ZF_ZZ_2"/>
    <property type="match status" value="3"/>
</dbReference>
<feature type="compositionally biased region" description="Polar residues" evidence="6">
    <location>
        <begin position="170"/>
        <end position="185"/>
    </location>
</feature>
<feature type="region of interest" description="Disordered" evidence="6">
    <location>
        <begin position="796"/>
        <end position="843"/>
    </location>
</feature>
<dbReference type="Pfam" id="PF16158">
    <property type="entry name" value="N_BRCA1_IG"/>
    <property type="match status" value="1"/>
</dbReference>
<dbReference type="Pfam" id="PF00569">
    <property type="entry name" value="ZZ"/>
    <property type="match status" value="3"/>
</dbReference>
<dbReference type="CDD" id="cd02340">
    <property type="entry name" value="ZZ_NBR1_like"/>
    <property type="match status" value="3"/>
</dbReference>
<dbReference type="InterPro" id="IPR000433">
    <property type="entry name" value="Znf_ZZ"/>
</dbReference>
<dbReference type="Gene3D" id="3.30.60.90">
    <property type="match status" value="3"/>
</dbReference>
<keyword evidence="2 4" id="KW-0863">Zinc-finger</keyword>
<dbReference type="Proteomes" id="UP001498398">
    <property type="component" value="Unassembled WGS sequence"/>
</dbReference>
<feature type="compositionally biased region" description="Low complexity" evidence="6">
    <location>
        <begin position="1176"/>
        <end position="1191"/>
    </location>
</feature>
<evidence type="ECO:0000256" key="5">
    <source>
        <dbReference type="SAM" id="Coils"/>
    </source>
</evidence>